<evidence type="ECO:0000313" key="4">
    <source>
        <dbReference type="Proteomes" id="UP000316093"/>
    </source>
</evidence>
<feature type="signal peptide" evidence="2">
    <location>
        <begin position="1"/>
        <end position="25"/>
    </location>
</feature>
<dbReference type="Proteomes" id="UP000316093">
    <property type="component" value="Chromosome"/>
</dbReference>
<dbReference type="KEGG" id="lpy:FIV34_04525"/>
<evidence type="ECO:0000313" key="3">
    <source>
        <dbReference type="EMBL" id="QDE38517.1"/>
    </source>
</evidence>
<organism evidence="3 4">
    <name type="scientific">Luteibacter pinisoli</name>
    <dbReference type="NCBI Taxonomy" id="2589080"/>
    <lineage>
        <taxon>Bacteria</taxon>
        <taxon>Pseudomonadati</taxon>
        <taxon>Pseudomonadota</taxon>
        <taxon>Gammaproteobacteria</taxon>
        <taxon>Lysobacterales</taxon>
        <taxon>Rhodanobacteraceae</taxon>
        <taxon>Luteibacter</taxon>
    </lineage>
</organism>
<protein>
    <submittedName>
        <fullName evidence="3">Uncharacterized protein</fullName>
    </submittedName>
</protein>
<dbReference type="AlphaFoldDB" id="A0A4Y5Z0C8"/>
<dbReference type="RefSeq" id="WP_139980102.1">
    <property type="nucleotide sequence ID" value="NZ_CP041046.1"/>
</dbReference>
<sequence>MRKSLLTTLLLMPLAAAGQVVPVGADMSPARLLAAPAEGDGGQSSVPLWRTEDGRTLSATADDRADPTRALAVRPVQSGPFLSSGLQYDLGPRVSAHANVSGQSWINSAESCGSASAAAVSGDRCNTPGAPPRIVGSEVGATYRGSGYSLGIGVGSSRPTGSGAALPRVLPGLTTASGLPYSALSSSTELNAHGRLDLGARSGIDLGASVGRVRLQPGNLLGIGAVDQKSLSLGVDRGPLYGAITGRSMQPEAGAVNALNGDRRWNAIDLGVTWRLPWRGELSVGAQNVWSSGTGPSGGPSIPEPDQSRTPYVQYHQDL</sequence>
<feature type="region of interest" description="Disordered" evidence="1">
    <location>
        <begin position="287"/>
        <end position="319"/>
    </location>
</feature>
<name>A0A4Y5Z0C8_9GAMM</name>
<feature type="chain" id="PRO_5021490591" evidence="2">
    <location>
        <begin position="26"/>
        <end position="319"/>
    </location>
</feature>
<proteinExistence type="predicted"/>
<keyword evidence="4" id="KW-1185">Reference proteome</keyword>
<keyword evidence="2" id="KW-0732">Signal</keyword>
<feature type="compositionally biased region" description="Low complexity" evidence="1">
    <location>
        <begin position="291"/>
        <end position="305"/>
    </location>
</feature>
<gene>
    <name evidence="3" type="ORF">FIV34_04525</name>
</gene>
<evidence type="ECO:0000256" key="2">
    <source>
        <dbReference type="SAM" id="SignalP"/>
    </source>
</evidence>
<accession>A0A4Y5Z0C8</accession>
<evidence type="ECO:0000256" key="1">
    <source>
        <dbReference type="SAM" id="MobiDB-lite"/>
    </source>
</evidence>
<dbReference type="OrthoDB" id="5939597at2"/>
<reference evidence="3 4" key="1">
    <citation type="submission" date="2019-06" db="EMBL/GenBank/DDBJ databases">
        <title>A complete genome sequence for Luteibacter pinisoli MAH-14.</title>
        <authorList>
            <person name="Baltrus D.A."/>
        </authorList>
    </citation>
    <scope>NUCLEOTIDE SEQUENCE [LARGE SCALE GENOMIC DNA]</scope>
    <source>
        <strain evidence="3 4">MAH-14</strain>
    </source>
</reference>
<dbReference type="EMBL" id="CP041046">
    <property type="protein sequence ID" value="QDE38517.1"/>
    <property type="molecule type" value="Genomic_DNA"/>
</dbReference>